<keyword evidence="2" id="KW-1185">Reference proteome</keyword>
<evidence type="ECO:0000313" key="1">
    <source>
        <dbReference type="EMBL" id="GIE23616.1"/>
    </source>
</evidence>
<evidence type="ECO:0000313" key="2">
    <source>
        <dbReference type="Proteomes" id="UP000603200"/>
    </source>
</evidence>
<reference evidence="1 2" key="1">
    <citation type="submission" date="2021-01" db="EMBL/GenBank/DDBJ databases">
        <title>Whole genome shotgun sequence of Actinoplanes humidus NBRC 14915.</title>
        <authorList>
            <person name="Komaki H."/>
            <person name="Tamura T."/>
        </authorList>
    </citation>
    <scope>NUCLEOTIDE SEQUENCE [LARGE SCALE GENOMIC DNA]</scope>
    <source>
        <strain evidence="1 2">NBRC 14915</strain>
    </source>
</reference>
<protein>
    <submittedName>
        <fullName evidence="1">Uncharacterized protein</fullName>
    </submittedName>
</protein>
<comment type="caution">
    <text evidence="1">The sequence shown here is derived from an EMBL/GenBank/DDBJ whole genome shotgun (WGS) entry which is preliminary data.</text>
</comment>
<proteinExistence type="predicted"/>
<sequence length="230" mass="25288">MMLKTKRTIAPDDPRVPGARHFAERLRNTVANTPRDLPVDGLDRIPGADVSDTVTCFVNVHGDFVDLSLQSDWWYTVGPSGVAAAVLDALAFAQEKSSIAMAILGHYGHRAEERSENPFTFLQAAEAPHYSDPESEIAAAYDKVRRTASIVDVADRMSRRRDTAEHRVVTGPRGLFRLTMAGFDLQHADVDENALSAADAGLLAEDARAALVRATRENDPRYWFAREVVG</sequence>
<dbReference type="Proteomes" id="UP000603200">
    <property type="component" value="Unassembled WGS sequence"/>
</dbReference>
<gene>
    <name evidence="1" type="ORF">Ahu01nite_067180</name>
</gene>
<name>A0ABQ3ZYF0_9ACTN</name>
<dbReference type="EMBL" id="BOMN01000093">
    <property type="protein sequence ID" value="GIE23616.1"/>
    <property type="molecule type" value="Genomic_DNA"/>
</dbReference>
<accession>A0ABQ3ZYF0</accession>
<organism evidence="1 2">
    <name type="scientific">Winogradskya humida</name>
    <dbReference type="NCBI Taxonomy" id="113566"/>
    <lineage>
        <taxon>Bacteria</taxon>
        <taxon>Bacillati</taxon>
        <taxon>Actinomycetota</taxon>
        <taxon>Actinomycetes</taxon>
        <taxon>Micromonosporales</taxon>
        <taxon>Micromonosporaceae</taxon>
        <taxon>Winogradskya</taxon>
    </lineage>
</organism>
<dbReference type="RefSeq" id="WP_203840671.1">
    <property type="nucleotide sequence ID" value="NZ_BAAATV010000013.1"/>
</dbReference>